<keyword evidence="5 11" id="KW-0812">Transmembrane</keyword>
<keyword evidence="4" id="KW-0410">Iron transport</keyword>
<protein>
    <recommendedName>
        <fullName evidence="13">TonB-dependent receptor plug domain-containing protein</fullName>
    </recommendedName>
</protein>
<evidence type="ECO:0000259" key="13">
    <source>
        <dbReference type="Pfam" id="PF07715"/>
    </source>
</evidence>
<comment type="subcellular location">
    <subcellularLocation>
        <location evidence="1 11">Cell outer membrane</location>
        <topology evidence="1 11">Multi-pass membrane protein</topology>
    </subcellularLocation>
</comment>
<dbReference type="PROSITE" id="PS52016">
    <property type="entry name" value="TONB_DEPENDENT_REC_3"/>
    <property type="match status" value="1"/>
</dbReference>
<evidence type="ECO:0000256" key="8">
    <source>
        <dbReference type="ARBA" id="ARBA00023065"/>
    </source>
</evidence>
<dbReference type="AlphaFoldDB" id="A0A178ICY2"/>
<keyword evidence="7" id="KW-0408">Iron</keyword>
<reference evidence="14 15" key="1">
    <citation type="submission" date="2016-01" db="EMBL/GenBank/DDBJ databases">
        <title>High potential of lignocellulose degradation of a new Verrucomicrobia species.</title>
        <authorList>
            <person name="Wang Y."/>
            <person name="Shi Y."/>
            <person name="Qiu Z."/>
            <person name="Liu S."/>
            <person name="Yang H."/>
        </authorList>
    </citation>
    <scope>NUCLEOTIDE SEQUENCE [LARGE SCALE GENOMIC DNA]</scope>
    <source>
        <strain evidence="14 15">TSB47</strain>
    </source>
</reference>
<evidence type="ECO:0000256" key="1">
    <source>
        <dbReference type="ARBA" id="ARBA00004571"/>
    </source>
</evidence>
<dbReference type="Gene3D" id="2.40.170.20">
    <property type="entry name" value="TonB-dependent receptor, beta-barrel domain"/>
    <property type="match status" value="1"/>
</dbReference>
<evidence type="ECO:0000256" key="4">
    <source>
        <dbReference type="ARBA" id="ARBA00022496"/>
    </source>
</evidence>
<feature type="chain" id="PRO_5008088604" description="TonB-dependent receptor plug domain-containing protein" evidence="12">
    <location>
        <begin position="33"/>
        <end position="734"/>
    </location>
</feature>
<dbReference type="PANTHER" id="PTHR32552:SF68">
    <property type="entry name" value="FERRICHROME OUTER MEMBRANE TRANSPORTER_PHAGE RECEPTOR"/>
    <property type="match status" value="1"/>
</dbReference>
<dbReference type="Pfam" id="PF07715">
    <property type="entry name" value="Plug"/>
    <property type="match status" value="1"/>
</dbReference>
<keyword evidence="8" id="KW-0406">Ion transport</keyword>
<keyword evidence="3 11" id="KW-1134">Transmembrane beta strand</keyword>
<evidence type="ECO:0000313" key="14">
    <source>
        <dbReference type="EMBL" id="OAM87015.1"/>
    </source>
</evidence>
<gene>
    <name evidence="14" type="ORF">AW736_25285</name>
</gene>
<evidence type="ECO:0000256" key="7">
    <source>
        <dbReference type="ARBA" id="ARBA00023004"/>
    </source>
</evidence>
<dbReference type="RefSeq" id="WP_068773069.1">
    <property type="nucleotide sequence ID" value="NZ_CP109796.1"/>
</dbReference>
<dbReference type="OrthoDB" id="174594at2"/>
<evidence type="ECO:0000256" key="9">
    <source>
        <dbReference type="ARBA" id="ARBA00023136"/>
    </source>
</evidence>
<keyword evidence="6 12" id="KW-0732">Signal</keyword>
<dbReference type="EMBL" id="LRRQ01000189">
    <property type="protein sequence ID" value="OAM87015.1"/>
    <property type="molecule type" value="Genomic_DNA"/>
</dbReference>
<evidence type="ECO:0000313" key="15">
    <source>
        <dbReference type="Proteomes" id="UP000078486"/>
    </source>
</evidence>
<dbReference type="InterPro" id="IPR012910">
    <property type="entry name" value="Plug_dom"/>
</dbReference>
<evidence type="ECO:0000256" key="12">
    <source>
        <dbReference type="SAM" id="SignalP"/>
    </source>
</evidence>
<dbReference type="SUPFAM" id="SSF56935">
    <property type="entry name" value="Porins"/>
    <property type="match status" value="1"/>
</dbReference>
<dbReference type="InterPro" id="IPR036942">
    <property type="entry name" value="Beta-barrel_TonB_sf"/>
</dbReference>
<comment type="similarity">
    <text evidence="11">Belongs to the TonB-dependent receptor family.</text>
</comment>
<comment type="caution">
    <text evidence="14">The sequence shown here is derived from an EMBL/GenBank/DDBJ whole genome shotgun (WGS) entry which is preliminary data.</text>
</comment>
<accession>A0A178ICY2</accession>
<dbReference type="GO" id="GO:0015344">
    <property type="term" value="F:siderophore uptake transmembrane transporter activity"/>
    <property type="evidence" value="ECO:0007669"/>
    <property type="project" value="TreeGrafter"/>
</dbReference>
<feature type="signal peptide" evidence="12">
    <location>
        <begin position="1"/>
        <end position="32"/>
    </location>
</feature>
<keyword evidence="9 11" id="KW-0472">Membrane</keyword>
<dbReference type="InterPro" id="IPR039426">
    <property type="entry name" value="TonB-dep_rcpt-like"/>
</dbReference>
<keyword evidence="15" id="KW-1185">Reference proteome</keyword>
<proteinExistence type="inferred from homology"/>
<sequence length="734" mass="82162">MHPRSFLSLRALGVLACAFVAAPAAVSQSVPADTAPVASDGVVKLPVFDVTTSGDVGYLSRNAESATRLNVPLSDIPQNVVVFNAEFLEDIMAQDITDVALYDPSINAYNENDNFTMRGFGGTAATAAGGNYFNGFPQATALGSQTLVNTGRIEVLKGPNAVLYGSGAFGGTINRISKKPLPHEYNRLDFLVDSEGYLTAKADSSAPLPGRRLGYRLNMLWADGDDVRNNPKSAFVVAPTISWEITDNTLLIVEYTHQREERVGNWEFPIANGDPLHLRVNDGTVRDVDIRRFLGESDDNRKVTRNIVYADLRHEFSRNLIFRAMFNMESKDQLTDETLVDGTQLVITDTTAYVPRAYRENDQWDDGWRLRTEMVAKFNTWGLKHQLLGGFGWEKQKTRRHRLQTAANNGPDFLPDRYQPADIFDHVPGPITNLPPMTVTLDDFTDTKTPSLYVSDLASVLDERLFFQAGFRYVETERELANYRTGARSSGSEGSTTHSLGFVYHLTADKQWSVYANNNTTYVPNFTVNPDGSQLDSMTGDQYEGGLKFSHGDRFNVLLCYFDIRQSNVPAPDPNRDDYQTTIDGLHSKGLEVNFNWNPSGEWSVFGGYAYTHSINTQTGERHYRSPLHAVSMFGRYSIRRGVLKGLSFNAGAIWRSYTLPQMATTRPEPIWDVPEYIRFDAGIGYKFNVGGMSWQVTAKVKNIDDRINYLATYNVRVQVDDPRVWILGLNTEF</sequence>
<evidence type="ECO:0000256" key="6">
    <source>
        <dbReference type="ARBA" id="ARBA00022729"/>
    </source>
</evidence>
<dbReference type="STRING" id="1184151.AW736_25285"/>
<name>A0A178ICY2_9BACT</name>
<dbReference type="Gene3D" id="2.170.130.10">
    <property type="entry name" value="TonB-dependent receptor, plug domain"/>
    <property type="match status" value="1"/>
</dbReference>
<keyword evidence="2 11" id="KW-0813">Transport</keyword>
<evidence type="ECO:0000256" key="3">
    <source>
        <dbReference type="ARBA" id="ARBA00022452"/>
    </source>
</evidence>
<evidence type="ECO:0000256" key="10">
    <source>
        <dbReference type="ARBA" id="ARBA00023237"/>
    </source>
</evidence>
<dbReference type="PANTHER" id="PTHR32552">
    <property type="entry name" value="FERRICHROME IRON RECEPTOR-RELATED"/>
    <property type="match status" value="1"/>
</dbReference>
<feature type="domain" description="TonB-dependent receptor plug" evidence="13">
    <location>
        <begin position="73"/>
        <end position="172"/>
    </location>
</feature>
<dbReference type="InterPro" id="IPR037066">
    <property type="entry name" value="Plug_dom_sf"/>
</dbReference>
<evidence type="ECO:0000256" key="11">
    <source>
        <dbReference type="PROSITE-ProRule" id="PRU01360"/>
    </source>
</evidence>
<evidence type="ECO:0000256" key="2">
    <source>
        <dbReference type="ARBA" id="ARBA00022448"/>
    </source>
</evidence>
<evidence type="ECO:0000256" key="5">
    <source>
        <dbReference type="ARBA" id="ARBA00022692"/>
    </source>
</evidence>
<keyword evidence="10 11" id="KW-0998">Cell outer membrane</keyword>
<dbReference type="GO" id="GO:0009279">
    <property type="term" value="C:cell outer membrane"/>
    <property type="evidence" value="ECO:0007669"/>
    <property type="project" value="UniProtKB-SubCell"/>
</dbReference>
<organism evidence="14 15">
    <name type="scientific">Termitidicoccus mucosus</name>
    <dbReference type="NCBI Taxonomy" id="1184151"/>
    <lineage>
        <taxon>Bacteria</taxon>
        <taxon>Pseudomonadati</taxon>
        <taxon>Verrucomicrobiota</taxon>
        <taxon>Opitutia</taxon>
        <taxon>Opitutales</taxon>
        <taxon>Opitutaceae</taxon>
        <taxon>Termitidicoccus</taxon>
    </lineage>
</organism>
<dbReference type="Proteomes" id="UP000078486">
    <property type="component" value="Unassembled WGS sequence"/>
</dbReference>